<dbReference type="STRING" id="1079994.SAMN04488565_1621"/>
<proteinExistence type="predicted"/>
<feature type="domain" description="Rieske" evidence="5">
    <location>
        <begin position="416"/>
        <end position="509"/>
    </location>
</feature>
<dbReference type="GO" id="GO:0016705">
    <property type="term" value="F:oxidoreductase activity, acting on paired donors, with incorporation or reduction of molecular oxygen"/>
    <property type="evidence" value="ECO:0007669"/>
    <property type="project" value="UniProtKB-ARBA"/>
</dbReference>
<organism evidence="6 7">
    <name type="scientific">Leucobacter chromiiresistens</name>
    <dbReference type="NCBI Taxonomy" id="1079994"/>
    <lineage>
        <taxon>Bacteria</taxon>
        <taxon>Bacillati</taxon>
        <taxon>Actinomycetota</taxon>
        <taxon>Actinomycetes</taxon>
        <taxon>Micrococcales</taxon>
        <taxon>Microbacteriaceae</taxon>
        <taxon>Leucobacter</taxon>
    </lineage>
</organism>
<dbReference type="PANTHER" id="PTHR13847">
    <property type="entry name" value="SARCOSINE DEHYDROGENASE-RELATED"/>
    <property type="match status" value="1"/>
</dbReference>
<dbReference type="InterPro" id="IPR017941">
    <property type="entry name" value="Rieske_2Fe-2S"/>
</dbReference>
<accession>A0A1H0ZCP0</accession>
<dbReference type="EMBL" id="FNKB01000001">
    <property type="protein sequence ID" value="SDQ24941.1"/>
    <property type="molecule type" value="Genomic_DNA"/>
</dbReference>
<dbReference type="Proteomes" id="UP000182690">
    <property type="component" value="Unassembled WGS sequence"/>
</dbReference>
<dbReference type="InterPro" id="IPR036922">
    <property type="entry name" value="Rieske_2Fe-2S_sf"/>
</dbReference>
<keyword evidence="4" id="KW-0411">Iron-sulfur</keyword>
<evidence type="ECO:0000256" key="2">
    <source>
        <dbReference type="ARBA" id="ARBA00022723"/>
    </source>
</evidence>
<gene>
    <name evidence="6" type="ORF">SAMN04488565_1621</name>
</gene>
<reference evidence="6 7" key="1">
    <citation type="submission" date="2016-10" db="EMBL/GenBank/DDBJ databases">
        <authorList>
            <person name="de Groot N.N."/>
        </authorList>
    </citation>
    <scope>NUCLEOTIDE SEQUENCE [LARGE SCALE GENOMIC DNA]</scope>
    <source>
        <strain evidence="6 7">DSM 22788</strain>
    </source>
</reference>
<evidence type="ECO:0000313" key="6">
    <source>
        <dbReference type="EMBL" id="SDQ24941.1"/>
    </source>
</evidence>
<keyword evidence="1" id="KW-0001">2Fe-2S</keyword>
<dbReference type="InterPro" id="IPR006076">
    <property type="entry name" value="FAD-dep_OxRdtase"/>
</dbReference>
<sequence length="514" mass="53664">MTALWHRTGSSVPVSPAHSTPIGRRFDTVVVGAGLTGLVTAVLLSRSGQRVAVLEARTVGAVTTGHTTGKLSLLQGGVYSRIRGHAGDDAVQAYAEANREGQAWMIRELERLGLPVDRRTAVTYANGDSGVEDLERELEACRAAGVDAEWTDDTGLPFATAGAIALEHQVQLQPMDVLAALAAEVLERGGEIHERTRVHGVEEEGDDLAVQTAAGVVAADRCVLATGVPILDRGLFFARLEPFRSFVAAYDVPEERIPRGMHVSIDAPDRSLRTARGANGETLVLVGGGGHTTGRGGDTVRTLAELDAWAQQHLGAGSRVSWWAAQDYQRHAGPPYAGPLAGGHGRIFTATGYDKWGMTNAVAAGLAIVSQMLGGRLDWAETMRTAGPGVAGVADAVRVNAEVAAHVAGDWTRAVLSGSGAADLAEGEGRVVREGARPVAVSRVDGELCRVSAICTHLGGIVNWNPAERSWDCPLHASRFSATGEVFEGPAVRRLSEVGGATADDADGAAGSEG</sequence>
<dbReference type="GO" id="GO:0005737">
    <property type="term" value="C:cytoplasm"/>
    <property type="evidence" value="ECO:0007669"/>
    <property type="project" value="TreeGrafter"/>
</dbReference>
<dbReference type="OrthoDB" id="9767869at2"/>
<dbReference type="GO" id="GO:0046872">
    <property type="term" value="F:metal ion binding"/>
    <property type="evidence" value="ECO:0007669"/>
    <property type="project" value="UniProtKB-KW"/>
</dbReference>
<evidence type="ECO:0000256" key="3">
    <source>
        <dbReference type="ARBA" id="ARBA00023004"/>
    </source>
</evidence>
<name>A0A1H0ZCP0_9MICO</name>
<dbReference type="Pfam" id="PF01266">
    <property type="entry name" value="DAO"/>
    <property type="match status" value="1"/>
</dbReference>
<dbReference type="SUPFAM" id="SSF51905">
    <property type="entry name" value="FAD/NAD(P)-binding domain"/>
    <property type="match status" value="1"/>
</dbReference>
<dbReference type="AlphaFoldDB" id="A0A1H0ZCP0"/>
<keyword evidence="2" id="KW-0479">Metal-binding</keyword>
<evidence type="ECO:0000256" key="4">
    <source>
        <dbReference type="ARBA" id="ARBA00023014"/>
    </source>
</evidence>
<dbReference type="PROSITE" id="PS51296">
    <property type="entry name" value="RIESKE"/>
    <property type="match status" value="1"/>
</dbReference>
<dbReference type="RefSeq" id="WP_010157667.1">
    <property type="nucleotide sequence ID" value="NZ_FNKB01000001.1"/>
</dbReference>
<dbReference type="GO" id="GO:0004497">
    <property type="term" value="F:monooxygenase activity"/>
    <property type="evidence" value="ECO:0007669"/>
    <property type="project" value="UniProtKB-ARBA"/>
</dbReference>
<evidence type="ECO:0000259" key="5">
    <source>
        <dbReference type="PROSITE" id="PS51296"/>
    </source>
</evidence>
<dbReference type="eggNOG" id="COG0665">
    <property type="taxonomic scope" value="Bacteria"/>
</dbReference>
<evidence type="ECO:0000256" key="1">
    <source>
        <dbReference type="ARBA" id="ARBA00022714"/>
    </source>
</evidence>
<evidence type="ECO:0000313" key="7">
    <source>
        <dbReference type="Proteomes" id="UP000182690"/>
    </source>
</evidence>
<protein>
    <submittedName>
        <fullName evidence="6">Glycine/D-amino acid oxidase</fullName>
    </submittedName>
</protein>
<dbReference type="InterPro" id="IPR036188">
    <property type="entry name" value="FAD/NAD-bd_sf"/>
</dbReference>
<keyword evidence="3" id="KW-0408">Iron</keyword>
<dbReference type="Gene3D" id="3.50.50.60">
    <property type="entry name" value="FAD/NAD(P)-binding domain"/>
    <property type="match status" value="1"/>
</dbReference>
<dbReference type="Gene3D" id="3.30.9.10">
    <property type="entry name" value="D-Amino Acid Oxidase, subunit A, domain 2"/>
    <property type="match status" value="1"/>
</dbReference>
<dbReference type="GO" id="GO:0051537">
    <property type="term" value="F:2 iron, 2 sulfur cluster binding"/>
    <property type="evidence" value="ECO:0007669"/>
    <property type="project" value="UniProtKB-KW"/>
</dbReference>
<dbReference type="Gene3D" id="2.102.10.10">
    <property type="entry name" value="Rieske [2Fe-2S] iron-sulphur domain"/>
    <property type="match status" value="1"/>
</dbReference>
<dbReference type="eggNOG" id="COG0723">
    <property type="taxonomic scope" value="Bacteria"/>
</dbReference>
<dbReference type="SUPFAM" id="SSF50022">
    <property type="entry name" value="ISP domain"/>
    <property type="match status" value="1"/>
</dbReference>
<dbReference type="PANTHER" id="PTHR13847:SF274">
    <property type="entry name" value="RIESKE 2FE-2S IRON-SULFUR PROTEIN YHFW-RELATED"/>
    <property type="match status" value="1"/>
</dbReference>
<dbReference type="Pfam" id="PF00355">
    <property type="entry name" value="Rieske"/>
    <property type="match status" value="1"/>
</dbReference>